<proteinExistence type="predicted"/>
<evidence type="ECO:0000313" key="1">
    <source>
        <dbReference type="EMBL" id="BAW28961.1"/>
    </source>
</evidence>
<sequence>MHKKKGKPGNTIIYVLILFLLFSAPVSAEDNKINIAYISLSQSDALELASQKNPYSGSIEYTWVSAFNASTYGASDELLAAGASGFFDTQDVVLCDMLWEPYILR</sequence>
<accession>A0A3G9CW25</accession>
<dbReference type="EMBL" id="AP017646">
    <property type="protein sequence ID" value="BAW28961.1"/>
    <property type="molecule type" value="Genomic_DNA"/>
</dbReference>
<organism evidence="1 2">
    <name type="scientific">Methanosarcina thermophila</name>
    <dbReference type="NCBI Taxonomy" id="2210"/>
    <lineage>
        <taxon>Archaea</taxon>
        <taxon>Methanobacteriati</taxon>
        <taxon>Methanobacteriota</taxon>
        <taxon>Stenosarchaea group</taxon>
        <taxon>Methanomicrobia</taxon>
        <taxon>Methanosarcinales</taxon>
        <taxon>Methanosarcinaceae</taxon>
        <taxon>Methanosarcina</taxon>
    </lineage>
</organism>
<dbReference type="AlphaFoldDB" id="A0A3G9CW25"/>
<protein>
    <submittedName>
        <fullName evidence="1">Protoporphyrin IX magnesium chelatase</fullName>
    </submittedName>
</protein>
<gene>
    <name evidence="1" type="ORF">MESMT1_1031</name>
</gene>
<name>A0A3G9CW25_METTE</name>
<dbReference type="Proteomes" id="UP000265557">
    <property type="component" value="Chromosome"/>
</dbReference>
<reference evidence="1 2" key="1">
    <citation type="submission" date="2016-09" db="EMBL/GenBank/DDBJ databases">
        <title>Complete Genome Sequence of Methanosarcina thermophila MT-1.</title>
        <authorList>
            <person name="Kouzuma A."/>
        </authorList>
    </citation>
    <scope>NUCLEOTIDE SEQUENCE [LARGE SCALE GENOMIC DNA]</scope>
    <source>
        <strain evidence="1 2">MT-1</strain>
    </source>
</reference>
<evidence type="ECO:0000313" key="2">
    <source>
        <dbReference type="Proteomes" id="UP000265557"/>
    </source>
</evidence>